<protein>
    <recommendedName>
        <fullName evidence="2">FlgD/Vpr Ig-like domain-containing protein</fullName>
    </recommendedName>
</protein>
<dbReference type="Pfam" id="PF13860">
    <property type="entry name" value="FlgD_ig"/>
    <property type="match status" value="1"/>
</dbReference>
<reference evidence="3" key="1">
    <citation type="submission" date="2021-05" db="EMBL/GenBank/DDBJ databases">
        <title>Energy efficiency and biological interactions define the core microbiome of deep oligotrophic groundwater.</title>
        <authorList>
            <person name="Mehrshad M."/>
            <person name="Lopez-Fernandez M."/>
            <person name="Bell E."/>
            <person name="Bernier-Latmani R."/>
            <person name="Bertilsson S."/>
            <person name="Dopson M."/>
        </authorList>
    </citation>
    <scope>NUCLEOTIDE SEQUENCE</scope>
    <source>
        <strain evidence="3">Modern_marine.mb.64</strain>
    </source>
</reference>
<organism evidence="3 4">
    <name type="scientific">Eiseniibacteriota bacterium</name>
    <dbReference type="NCBI Taxonomy" id="2212470"/>
    <lineage>
        <taxon>Bacteria</taxon>
        <taxon>Candidatus Eiseniibacteriota</taxon>
    </lineage>
</organism>
<dbReference type="AlphaFoldDB" id="A0A948RYH3"/>
<feature type="domain" description="FlgD/Vpr Ig-like" evidence="2">
    <location>
        <begin position="1016"/>
        <end position="1062"/>
    </location>
</feature>
<comment type="caution">
    <text evidence="3">The sequence shown here is derived from an EMBL/GenBank/DDBJ whole genome shotgun (WGS) entry which is preliminary data.</text>
</comment>
<evidence type="ECO:0000259" key="2">
    <source>
        <dbReference type="Pfam" id="PF13860"/>
    </source>
</evidence>
<feature type="signal peptide" evidence="1">
    <location>
        <begin position="1"/>
        <end position="22"/>
    </location>
</feature>
<name>A0A948RYH3_UNCEI</name>
<gene>
    <name evidence="3" type="ORF">KJ970_20720</name>
</gene>
<evidence type="ECO:0000313" key="3">
    <source>
        <dbReference type="EMBL" id="MBU2693350.1"/>
    </source>
</evidence>
<dbReference type="Gene3D" id="2.60.40.4070">
    <property type="match status" value="1"/>
</dbReference>
<accession>A0A948RYH3</accession>
<dbReference type="EMBL" id="JAHJDP010000119">
    <property type="protein sequence ID" value="MBU2693350.1"/>
    <property type="molecule type" value="Genomic_DNA"/>
</dbReference>
<dbReference type="Proteomes" id="UP000777784">
    <property type="component" value="Unassembled WGS sequence"/>
</dbReference>
<keyword evidence="1" id="KW-0732">Signal</keyword>
<evidence type="ECO:0000256" key="1">
    <source>
        <dbReference type="SAM" id="SignalP"/>
    </source>
</evidence>
<dbReference type="InterPro" id="IPR025965">
    <property type="entry name" value="FlgD/Vpr_Ig-like"/>
</dbReference>
<feature type="chain" id="PRO_5037820216" description="FlgD/Vpr Ig-like domain-containing protein" evidence="1">
    <location>
        <begin position="23"/>
        <end position="1081"/>
    </location>
</feature>
<proteinExistence type="predicted"/>
<sequence length="1081" mass="117674">MKRNGVLYSLIFIFVVTMSASAVTPRADLFLPANQNHVKGPVNDRPPGADRPFARADTICWGGHDGNGYAVEGGIWDFADGTLQGWYGIDRTQNTGATWWARYTIADYEDHGTGGIDPPMTTGTTGHLWCGGQKSLAEAECWACDAGAGGNTYGYKANLCQRITGERLPYSGGDISISMMYYTDSEGGVFDYSKVQLVCCQGATELEVITADILDAGIDGYPWGVETGPSSYVGSVPGGAIPGDADGVRMRFEFVSDGGWDDEDGRYCSTYGAIGLDTIELSGGVSAQYDFENDDEGFLPEHCPGVGEWVAVHALSDYTILDPCACGLADYVLAMHDENNGHGDPSSDVNQWAMAVSPIINRTAYQGSGYHSVFARWDMYALMPLSNGVLFRPGWMYAPWECPGTGATGWSPRVGQSAWFYVGDDPVCFQTMNSATENDIPGDADYYRFCFELSACCECFGLFGSDCTGSSNATPLLDNIQVCITSGPSWPPDYQYYVDAFSQNIYLDPHAAGRCDSWGGGCGDTPPYILADSLAICGPPVSEHMPSWEANLWLYIPRVGPRINPAGYSAWKSRLSGDPGLEFVAVKMDSCEITVAGNHIAYTNKFCSYFHEQDPGFDSGFGDLTDENEILPDDLFTPGTLIQYFVTANYVGNPEYMFIEDTTGGFFREIEFLPSMREDVPGGDIVWPCHLYVDAYNRGAQTYIQPVLDAFLPEVPGPGPNSDRYDYYGTAGGCGKTSLYRWGNGGASIYQLLGYCFILLNTGDMSAGSMKEIDFIGLEDWLLTGICDVSGVRQGLLLNGDEIAGIIRAKRPSLLTGLLGADLDCTPYSDSDCPYGAPMDTSYCVEIIQAESPVIPLSSDTWAYGNGCPYRFNFSVLYPLGTGLGNRSWFDYDFSGPKGIVEYAQIVNEDLGLGNYRSVLDGYSYHHITNSFNEVTGQCVADEAGIGGAIMEEISGTLQWIFGGSVPSFCTDPMIGCGEDVPEIGGVEGRIDRLYQNRPNPFNPRTVISFSVARRSRVELAIYDVRGRLVRRLLDKTMDAGLQTAVWDGMDDRGNRVGSGVYWSQLKIGGYQSNKKMILIE</sequence>
<evidence type="ECO:0000313" key="4">
    <source>
        <dbReference type="Proteomes" id="UP000777784"/>
    </source>
</evidence>